<keyword evidence="6 14" id="KW-0808">Transferase</keyword>
<dbReference type="EMBL" id="JAAAHY010000494">
    <property type="protein sequence ID" value="KAF9963122.1"/>
    <property type="molecule type" value="Genomic_DNA"/>
</dbReference>
<dbReference type="Pfam" id="PF02815">
    <property type="entry name" value="MIR"/>
    <property type="match status" value="1"/>
</dbReference>
<dbReference type="SMART" id="SM00472">
    <property type="entry name" value="MIR"/>
    <property type="match status" value="3"/>
</dbReference>
<comment type="subcellular location">
    <subcellularLocation>
        <location evidence="1 14">Endoplasmic reticulum membrane</location>
        <topology evidence="1 14">Multi-pass membrane protein</topology>
    </subcellularLocation>
</comment>
<keyword evidence="17" id="KW-1185">Reference proteome</keyword>
<dbReference type="PANTHER" id="PTHR10050">
    <property type="entry name" value="DOLICHYL-PHOSPHATE-MANNOSE--PROTEIN MANNOSYLTRANSFERASE"/>
    <property type="match status" value="1"/>
</dbReference>
<evidence type="ECO:0000256" key="9">
    <source>
        <dbReference type="ARBA" id="ARBA00022824"/>
    </source>
</evidence>
<dbReference type="GO" id="GO:0005789">
    <property type="term" value="C:endoplasmic reticulum membrane"/>
    <property type="evidence" value="ECO:0007669"/>
    <property type="project" value="UniProtKB-SubCell"/>
</dbReference>
<dbReference type="Pfam" id="PF02366">
    <property type="entry name" value="PMT"/>
    <property type="match status" value="1"/>
</dbReference>
<evidence type="ECO:0000313" key="16">
    <source>
        <dbReference type="EMBL" id="KAF9963122.1"/>
    </source>
</evidence>
<keyword evidence="8" id="KW-0677">Repeat</keyword>
<keyword evidence="5 14" id="KW-0328">Glycosyltransferase</keyword>
<feature type="transmembrane region" description="Helical" evidence="14">
    <location>
        <begin position="76"/>
        <end position="101"/>
    </location>
</feature>
<dbReference type="InterPro" id="IPR016093">
    <property type="entry name" value="MIR_motif"/>
</dbReference>
<dbReference type="PANTHER" id="PTHR10050:SF46">
    <property type="entry name" value="PROTEIN O-MANNOSYL-TRANSFERASE 2"/>
    <property type="match status" value="1"/>
</dbReference>
<dbReference type="FunFam" id="2.80.10.50:FF:000012">
    <property type="entry name" value="Protein O-mannosyl-transferase 1"/>
    <property type="match status" value="1"/>
</dbReference>
<comment type="catalytic activity">
    <reaction evidence="13 14">
        <text>a di-trans,poly-cis-dolichyl beta-D-mannosyl phosphate + L-seryl-[protein] = 3-O-(alpha-D-mannosyl)-L-seryl-[protein] + a di-trans,poly-cis-dolichyl phosphate + H(+)</text>
        <dbReference type="Rhea" id="RHEA:17377"/>
        <dbReference type="Rhea" id="RHEA-COMP:9863"/>
        <dbReference type="Rhea" id="RHEA-COMP:13546"/>
        <dbReference type="Rhea" id="RHEA-COMP:19498"/>
        <dbReference type="Rhea" id="RHEA-COMP:19501"/>
        <dbReference type="ChEBI" id="CHEBI:15378"/>
        <dbReference type="ChEBI" id="CHEBI:29999"/>
        <dbReference type="ChEBI" id="CHEBI:57683"/>
        <dbReference type="ChEBI" id="CHEBI:58211"/>
        <dbReference type="ChEBI" id="CHEBI:137321"/>
        <dbReference type="EC" id="2.4.1.109"/>
    </reaction>
</comment>
<dbReference type="AlphaFoldDB" id="A0A9P6J602"/>
<evidence type="ECO:0000256" key="8">
    <source>
        <dbReference type="ARBA" id="ARBA00022737"/>
    </source>
</evidence>
<dbReference type="PROSITE" id="PS50919">
    <property type="entry name" value="MIR"/>
    <property type="match status" value="3"/>
</dbReference>
<feature type="transmembrane region" description="Helical" evidence="14">
    <location>
        <begin position="542"/>
        <end position="563"/>
    </location>
</feature>
<dbReference type="InterPro" id="IPR032421">
    <property type="entry name" value="PMT_4TMC"/>
</dbReference>
<dbReference type="Gene3D" id="2.80.10.50">
    <property type="match status" value="1"/>
</dbReference>
<feature type="domain" description="MIR" evidence="15">
    <location>
        <begin position="235"/>
        <end position="291"/>
    </location>
</feature>
<feature type="transmembrane region" description="Helical" evidence="14">
    <location>
        <begin position="34"/>
        <end position="51"/>
    </location>
</feature>
<evidence type="ECO:0000256" key="12">
    <source>
        <dbReference type="ARBA" id="ARBA00045085"/>
    </source>
</evidence>
<evidence type="ECO:0000256" key="7">
    <source>
        <dbReference type="ARBA" id="ARBA00022692"/>
    </source>
</evidence>
<feature type="domain" description="MIR" evidence="15">
    <location>
        <begin position="172"/>
        <end position="226"/>
    </location>
</feature>
<gene>
    <name evidence="16" type="primary">PMT2_2</name>
    <name evidence="16" type="ORF">BGZ70_007613</name>
</gene>
<comment type="function">
    <text evidence="14">Transfers mannose from Dol-P-mannose to Ser or Thr residues on proteins.</text>
</comment>
<evidence type="ECO:0000256" key="10">
    <source>
        <dbReference type="ARBA" id="ARBA00022989"/>
    </source>
</evidence>
<reference evidence="16" key="1">
    <citation type="journal article" date="2020" name="Fungal Divers.">
        <title>Resolving the Mortierellaceae phylogeny through synthesis of multi-gene phylogenetics and phylogenomics.</title>
        <authorList>
            <person name="Vandepol N."/>
            <person name="Liber J."/>
            <person name="Desiro A."/>
            <person name="Na H."/>
            <person name="Kennedy M."/>
            <person name="Barry K."/>
            <person name="Grigoriev I.V."/>
            <person name="Miller A.N."/>
            <person name="O'Donnell K."/>
            <person name="Stajich J.E."/>
            <person name="Bonito G."/>
        </authorList>
    </citation>
    <scope>NUCLEOTIDE SEQUENCE</scope>
    <source>
        <strain evidence="16">CK1249</strain>
    </source>
</reference>
<evidence type="ECO:0000256" key="2">
    <source>
        <dbReference type="ARBA" id="ARBA00004922"/>
    </source>
</evidence>
<evidence type="ECO:0000256" key="3">
    <source>
        <dbReference type="ARBA" id="ARBA00007222"/>
    </source>
</evidence>
<evidence type="ECO:0000256" key="6">
    <source>
        <dbReference type="ARBA" id="ARBA00022679"/>
    </source>
</evidence>
<evidence type="ECO:0000313" key="17">
    <source>
        <dbReference type="Proteomes" id="UP000738359"/>
    </source>
</evidence>
<comment type="similarity">
    <text evidence="3 14">Belongs to the glycosyltransferase 39 family.</text>
</comment>
<dbReference type="InterPro" id="IPR036300">
    <property type="entry name" value="MIR_dom_sf"/>
</dbReference>
<dbReference type="OrthoDB" id="292747at2759"/>
<keyword evidence="11 14" id="KW-0472">Membrane</keyword>
<dbReference type="GO" id="GO:0004169">
    <property type="term" value="F:dolichyl-phosphate-mannose-protein mannosyltransferase activity"/>
    <property type="evidence" value="ECO:0007669"/>
    <property type="project" value="UniProtKB-UniRule"/>
</dbReference>
<evidence type="ECO:0000256" key="11">
    <source>
        <dbReference type="ARBA" id="ARBA00023136"/>
    </source>
</evidence>
<evidence type="ECO:0000259" key="15">
    <source>
        <dbReference type="PROSITE" id="PS50919"/>
    </source>
</evidence>
<keyword evidence="9 14" id="KW-0256">Endoplasmic reticulum</keyword>
<protein>
    <recommendedName>
        <fullName evidence="4 14">Dolichyl-phosphate-mannose--protein mannosyltransferase</fullName>
        <ecNumber evidence="4 14">2.4.1.109</ecNumber>
    </recommendedName>
</protein>
<dbReference type="Proteomes" id="UP000738359">
    <property type="component" value="Unassembled WGS sequence"/>
</dbReference>
<sequence>MLVALSGILAGYDGSYKFEAGQEYPDINYRFMRLFNASFGVMVVPIAYWTARELRMSKTGATLAATMVMLDNAYVLISRFILLDSMLLAATAFVVLCLTKFRNARNKAFTPSWWCWLAMTGMGIGLVSSMKWVGLFATALVGLYTVEELWNLFGDLSIPKAGLNGNDFKQSPVEVAYGSKVTIKNTAYGGTLLHSHRDTYPEGSRQQQITCYGHKDANNNFLFQRPWGANHTEVIQILKHGDVVRLVHELSGRNLHSHRIHAPLTVEHWEVSGYGNPQKGDANDEWVLEIVGEQGSKARDGTLRSLSTTFRLRHRVLGCVLTADRAKALPAWGSRQTEVYCNQNAQTKSSSSIWNIEQHWNSNLKPGGGAHGKSAFWDDFKHLNVAMMGANNAMVPDPDKFDNLASNPSQWPLLAVGMRMCTWSDSEIKFYLIGNPVVWWSSTASLGVFMAALAYYSIMLHRQSPVTSTADDGAVAHGLQHSLQGNRESHIMVGGWFLHYLPFWIMARVTYLHHYFPALYFSILLCAYMVDHLVRRLARNAFVTMVAWSAAFSVVISTFIWFWPATYGIHGPASETMDNRQWRETWDIIDSFTPRTFL</sequence>
<evidence type="ECO:0000256" key="5">
    <source>
        <dbReference type="ARBA" id="ARBA00022676"/>
    </source>
</evidence>
<dbReference type="Pfam" id="PF16192">
    <property type="entry name" value="PMT_4TMC"/>
    <property type="match status" value="1"/>
</dbReference>
<evidence type="ECO:0000256" key="1">
    <source>
        <dbReference type="ARBA" id="ARBA00004477"/>
    </source>
</evidence>
<evidence type="ECO:0000256" key="13">
    <source>
        <dbReference type="ARBA" id="ARBA00045102"/>
    </source>
</evidence>
<feature type="transmembrane region" description="Helical" evidence="14">
    <location>
        <begin position="489"/>
        <end position="506"/>
    </location>
</feature>
<comment type="caution">
    <text evidence="16">The sequence shown here is derived from an EMBL/GenBank/DDBJ whole genome shotgun (WGS) entry which is preliminary data.</text>
</comment>
<feature type="transmembrane region" description="Helical" evidence="14">
    <location>
        <begin position="437"/>
        <end position="458"/>
    </location>
</feature>
<keyword evidence="10 14" id="KW-1133">Transmembrane helix</keyword>
<feature type="transmembrane region" description="Helical" evidence="14">
    <location>
        <begin position="113"/>
        <end position="144"/>
    </location>
</feature>
<dbReference type="InterPro" id="IPR027005">
    <property type="entry name" value="PMT-like"/>
</dbReference>
<feature type="domain" description="MIR" evidence="15">
    <location>
        <begin position="300"/>
        <end position="359"/>
    </location>
</feature>
<evidence type="ECO:0000256" key="4">
    <source>
        <dbReference type="ARBA" id="ARBA00012839"/>
    </source>
</evidence>
<comment type="pathway">
    <text evidence="2 14">Protein modification; protein glycosylation.</text>
</comment>
<accession>A0A9P6J602</accession>
<dbReference type="SUPFAM" id="SSF82109">
    <property type="entry name" value="MIR domain"/>
    <property type="match status" value="1"/>
</dbReference>
<evidence type="ECO:0000256" key="14">
    <source>
        <dbReference type="RuleBase" id="RU367007"/>
    </source>
</evidence>
<dbReference type="InterPro" id="IPR003342">
    <property type="entry name" value="ArnT-like_N"/>
</dbReference>
<feature type="transmembrane region" description="Helical" evidence="14">
    <location>
        <begin position="512"/>
        <end position="530"/>
    </location>
</feature>
<name>A0A9P6J602_MORAP</name>
<dbReference type="EC" id="2.4.1.109" evidence="4 14"/>
<organism evidence="16 17">
    <name type="scientific">Mortierella alpina</name>
    <name type="common">Oleaginous fungus</name>
    <name type="synonym">Mortierella renispora</name>
    <dbReference type="NCBI Taxonomy" id="64518"/>
    <lineage>
        <taxon>Eukaryota</taxon>
        <taxon>Fungi</taxon>
        <taxon>Fungi incertae sedis</taxon>
        <taxon>Mucoromycota</taxon>
        <taxon>Mortierellomycotina</taxon>
        <taxon>Mortierellomycetes</taxon>
        <taxon>Mortierellales</taxon>
        <taxon>Mortierellaceae</taxon>
        <taxon>Mortierella</taxon>
    </lineage>
</organism>
<keyword evidence="7 14" id="KW-0812">Transmembrane</keyword>
<proteinExistence type="inferred from homology"/>
<comment type="catalytic activity">
    <reaction evidence="12 14">
        <text>a di-trans,poly-cis-dolichyl beta-D-mannosyl phosphate + L-threonyl-[protein] = 3-O-(alpha-D-mannosyl)-L-threonyl-[protein] + a di-trans,poly-cis-dolichyl phosphate + H(+)</text>
        <dbReference type="Rhea" id="RHEA:53396"/>
        <dbReference type="Rhea" id="RHEA-COMP:11060"/>
        <dbReference type="Rhea" id="RHEA-COMP:13547"/>
        <dbReference type="Rhea" id="RHEA-COMP:19498"/>
        <dbReference type="Rhea" id="RHEA-COMP:19501"/>
        <dbReference type="ChEBI" id="CHEBI:15378"/>
        <dbReference type="ChEBI" id="CHEBI:30013"/>
        <dbReference type="ChEBI" id="CHEBI:57683"/>
        <dbReference type="ChEBI" id="CHEBI:58211"/>
        <dbReference type="ChEBI" id="CHEBI:137323"/>
        <dbReference type="EC" id="2.4.1.109"/>
    </reaction>
</comment>